<dbReference type="AlphaFoldDB" id="A0A238BPL2"/>
<gene>
    <name evidence="2" type="ORF">X798_06203</name>
</gene>
<dbReference type="OrthoDB" id="5862259at2759"/>
<dbReference type="EMBL" id="KZ270060">
    <property type="protein sequence ID" value="OZC06806.1"/>
    <property type="molecule type" value="Genomic_DNA"/>
</dbReference>
<dbReference type="Proteomes" id="UP000242913">
    <property type="component" value="Unassembled WGS sequence"/>
</dbReference>
<proteinExistence type="predicted"/>
<sequence>MSDSTLNMEDVEDEAKNEDLVRDYLLHQLQLNLLNTNLRDKTYAEAVEELMETKKTMEEMEDIVERKFFALNEQYKQINGKDSRPRKSARIRKPSRNGTYFRCFFFFFFPIHSHQTQLLLKKIEQLSIKRQTILNAFNGDAKAYLANHQAKMKQMAQLEEEIKNQEKVIAALDDRILEIDSMLQSL</sequence>
<evidence type="ECO:0000313" key="2">
    <source>
        <dbReference type="EMBL" id="OZC06806.1"/>
    </source>
</evidence>
<keyword evidence="1" id="KW-0175">Coiled coil</keyword>
<keyword evidence="3" id="KW-1185">Reference proteome</keyword>
<feature type="coiled-coil region" evidence="1">
    <location>
        <begin position="141"/>
        <end position="175"/>
    </location>
</feature>
<evidence type="ECO:0000256" key="1">
    <source>
        <dbReference type="SAM" id="Coils"/>
    </source>
</evidence>
<accession>A0A238BPL2</accession>
<reference evidence="2 3" key="1">
    <citation type="submission" date="2015-12" db="EMBL/GenBank/DDBJ databases">
        <title>Draft genome of the nematode, Onchocerca flexuosa.</title>
        <authorList>
            <person name="Mitreva M."/>
        </authorList>
    </citation>
    <scope>NUCLEOTIDE SEQUENCE [LARGE SCALE GENOMIC DNA]</scope>
    <source>
        <strain evidence="2">Red Deer</strain>
    </source>
</reference>
<organism evidence="2 3">
    <name type="scientific">Onchocerca flexuosa</name>
    <dbReference type="NCBI Taxonomy" id="387005"/>
    <lineage>
        <taxon>Eukaryota</taxon>
        <taxon>Metazoa</taxon>
        <taxon>Ecdysozoa</taxon>
        <taxon>Nematoda</taxon>
        <taxon>Chromadorea</taxon>
        <taxon>Rhabditida</taxon>
        <taxon>Spirurina</taxon>
        <taxon>Spiruromorpha</taxon>
        <taxon>Filarioidea</taxon>
        <taxon>Onchocercidae</taxon>
        <taxon>Onchocerca</taxon>
    </lineage>
</organism>
<protein>
    <submittedName>
        <fullName evidence="2">Uncharacterized protein</fullName>
    </submittedName>
</protein>
<name>A0A238BPL2_9BILA</name>
<evidence type="ECO:0000313" key="3">
    <source>
        <dbReference type="Proteomes" id="UP000242913"/>
    </source>
</evidence>